<comment type="caution">
    <text evidence="1">The sequence shown here is derived from an EMBL/GenBank/DDBJ whole genome shotgun (WGS) entry which is preliminary data.</text>
</comment>
<sequence length="64" mass="7414">SYGQLKVRVPRILDEMPIGRVRKFARSAWRHIEAYARDVDGKTAIFAAKKYKSHRRLPASLDSE</sequence>
<dbReference type="Proteomes" id="UP001217417">
    <property type="component" value="Unassembled WGS sequence"/>
</dbReference>
<evidence type="ECO:0000313" key="2">
    <source>
        <dbReference type="Proteomes" id="UP001217417"/>
    </source>
</evidence>
<evidence type="ECO:0000313" key="1">
    <source>
        <dbReference type="EMBL" id="KAJ8103710.1"/>
    </source>
</evidence>
<proteinExistence type="predicted"/>
<feature type="non-terminal residue" evidence="1">
    <location>
        <position position="64"/>
    </location>
</feature>
<feature type="non-terminal residue" evidence="1">
    <location>
        <position position="1"/>
    </location>
</feature>
<dbReference type="GeneID" id="80879898"/>
<dbReference type="EMBL" id="JARPMG010000001">
    <property type="protein sequence ID" value="KAJ8103710.1"/>
    <property type="molecule type" value="Genomic_DNA"/>
</dbReference>
<gene>
    <name evidence="1" type="ORF">POJ06DRAFT_177605</name>
</gene>
<dbReference type="RefSeq" id="XP_056047160.1">
    <property type="nucleotide sequence ID" value="XM_056184732.1"/>
</dbReference>
<organism evidence="1 2">
    <name type="scientific">Lipomyces tetrasporus</name>
    <dbReference type="NCBI Taxonomy" id="54092"/>
    <lineage>
        <taxon>Eukaryota</taxon>
        <taxon>Fungi</taxon>
        <taxon>Dikarya</taxon>
        <taxon>Ascomycota</taxon>
        <taxon>Saccharomycotina</taxon>
        <taxon>Lipomycetes</taxon>
        <taxon>Lipomycetales</taxon>
        <taxon>Lipomycetaceae</taxon>
        <taxon>Lipomyces</taxon>
    </lineage>
</organism>
<reference evidence="1" key="1">
    <citation type="submission" date="2023-03" db="EMBL/GenBank/DDBJ databases">
        <title>Near-Complete genome sequence of Lipomyces tetrasporous NRRL Y-64009, an oleaginous yeast capable of growing on lignocellulosic hydrolysates.</title>
        <authorList>
            <consortium name="Lawrence Berkeley National Laboratory"/>
            <person name="Jagtap S.S."/>
            <person name="Liu J.-J."/>
            <person name="Walukiewicz H.E."/>
            <person name="Pangilinan J."/>
            <person name="Lipzen A."/>
            <person name="Ahrendt S."/>
            <person name="Koriabine M."/>
            <person name="Cobaugh K."/>
            <person name="Salamov A."/>
            <person name="Yoshinaga Y."/>
            <person name="Ng V."/>
            <person name="Daum C."/>
            <person name="Grigoriev I.V."/>
            <person name="Slininger P.J."/>
            <person name="Dien B.S."/>
            <person name="Jin Y.-S."/>
            <person name="Rao C.V."/>
        </authorList>
    </citation>
    <scope>NUCLEOTIDE SEQUENCE</scope>
    <source>
        <strain evidence="1">NRRL Y-64009</strain>
    </source>
</reference>
<protein>
    <submittedName>
        <fullName evidence="1">Uncharacterized protein</fullName>
    </submittedName>
</protein>
<dbReference type="AlphaFoldDB" id="A0AAD7QYH4"/>
<name>A0AAD7QYH4_9ASCO</name>
<accession>A0AAD7QYH4</accession>
<keyword evidence="2" id="KW-1185">Reference proteome</keyword>